<accession>A0A3N2RK14</accession>
<comment type="subcellular location">
    <subcellularLocation>
        <location evidence="1 4">Bacterial flagellum basal body</location>
    </subcellularLocation>
</comment>
<dbReference type="SUPFAM" id="SSF117143">
    <property type="entry name" value="Flagellar hook protein flgE"/>
    <property type="match status" value="1"/>
</dbReference>
<dbReference type="Pfam" id="PF22692">
    <property type="entry name" value="LlgE_F_G_D1"/>
    <property type="match status" value="1"/>
</dbReference>
<evidence type="ECO:0000256" key="4">
    <source>
        <dbReference type="RuleBase" id="RU362116"/>
    </source>
</evidence>
<dbReference type="InterPro" id="IPR037925">
    <property type="entry name" value="FlgE/F/G-like"/>
</dbReference>
<dbReference type="PANTHER" id="PTHR30435">
    <property type="entry name" value="FLAGELLAR PROTEIN"/>
    <property type="match status" value="1"/>
</dbReference>
<comment type="similarity">
    <text evidence="2 4">Belongs to the flagella basal body rod proteins family.</text>
</comment>
<dbReference type="InterPro" id="IPR001444">
    <property type="entry name" value="Flag_bb_rod_N"/>
</dbReference>
<dbReference type="NCBIfam" id="TIGR03506">
    <property type="entry name" value="FlgEFG_subfam"/>
    <property type="match status" value="1"/>
</dbReference>
<dbReference type="Pfam" id="PF06429">
    <property type="entry name" value="Flg_bbr_C"/>
    <property type="match status" value="1"/>
</dbReference>
<reference evidence="8 9" key="1">
    <citation type="submission" date="2018-10" db="EMBL/GenBank/DDBJ databases">
        <title>The genome of Lysobacter enzymogenes OH11.</title>
        <authorList>
            <person name="Liu F."/>
            <person name="Zhao Y."/>
            <person name="Qian G."/>
            <person name="Chen Y."/>
            <person name="Xu H."/>
        </authorList>
    </citation>
    <scope>NUCLEOTIDE SEQUENCE [LARGE SCALE GENOMIC DNA]</scope>
    <source>
        <strain evidence="8 9">OH11</strain>
    </source>
</reference>
<dbReference type="Proteomes" id="UP000275910">
    <property type="component" value="Unassembled WGS sequence"/>
</dbReference>
<keyword evidence="8" id="KW-0966">Cell projection</keyword>
<evidence type="ECO:0000313" key="8">
    <source>
        <dbReference type="EMBL" id="ROU07793.1"/>
    </source>
</evidence>
<evidence type="ECO:0000256" key="1">
    <source>
        <dbReference type="ARBA" id="ARBA00004117"/>
    </source>
</evidence>
<dbReference type="InterPro" id="IPR020013">
    <property type="entry name" value="Flagellar_FlgE/F/G"/>
</dbReference>
<organism evidence="8 9">
    <name type="scientific">Lysobacter enzymogenes</name>
    <dbReference type="NCBI Taxonomy" id="69"/>
    <lineage>
        <taxon>Bacteria</taxon>
        <taxon>Pseudomonadati</taxon>
        <taxon>Pseudomonadota</taxon>
        <taxon>Gammaproteobacteria</taxon>
        <taxon>Lysobacterales</taxon>
        <taxon>Lysobacteraceae</taxon>
        <taxon>Lysobacter</taxon>
    </lineage>
</organism>
<dbReference type="Pfam" id="PF00460">
    <property type="entry name" value="Flg_bb_rod"/>
    <property type="match status" value="1"/>
</dbReference>
<comment type="caution">
    <text evidence="8">The sequence shown here is derived from an EMBL/GenBank/DDBJ whole genome shotgun (WGS) entry which is preliminary data.</text>
</comment>
<dbReference type="GO" id="GO:0071978">
    <property type="term" value="P:bacterial-type flagellum-dependent swarming motility"/>
    <property type="evidence" value="ECO:0007669"/>
    <property type="project" value="TreeGrafter"/>
</dbReference>
<dbReference type="PANTHER" id="PTHR30435:SF19">
    <property type="entry name" value="FLAGELLAR BASAL-BODY ROD PROTEIN FLGG"/>
    <property type="match status" value="1"/>
</dbReference>
<dbReference type="EMBL" id="RCTY01000019">
    <property type="protein sequence ID" value="ROU07793.1"/>
    <property type="molecule type" value="Genomic_DNA"/>
</dbReference>
<sequence>MDNLMLTATQMIARESQRVEVSANNIANVATPGFKRELAFHSVLGAQAAQQLQQQALDAAAGVAPGIAPEAELREGAAQAPAASRAVRRATDFAAGKLQHTGNPYDLSVTGPGFLQLATERGFVYARTAALHRDGEGRLVTAQGWRLQAAGGGDVTVSGEDWKLERDGTVVDAGNPASAVRLVEFEQLQGLTRAGGNAFAAPSDARMSERLPGTQGAALASAVQQGYLEAANVSVGDDMVQIMEAMRRIESAQKLVHAYDDMVGSALQRLGGM</sequence>
<evidence type="ECO:0000256" key="3">
    <source>
        <dbReference type="ARBA" id="ARBA00023143"/>
    </source>
</evidence>
<keyword evidence="8" id="KW-0282">Flagellum</keyword>
<feature type="domain" description="Flagellar basal-body/hook protein C-terminal" evidence="6">
    <location>
        <begin position="224"/>
        <end position="268"/>
    </location>
</feature>
<dbReference type="GO" id="GO:0009425">
    <property type="term" value="C:bacterial-type flagellum basal body"/>
    <property type="evidence" value="ECO:0007669"/>
    <property type="project" value="UniProtKB-SubCell"/>
</dbReference>
<evidence type="ECO:0000259" key="5">
    <source>
        <dbReference type="Pfam" id="PF00460"/>
    </source>
</evidence>
<proteinExistence type="inferred from homology"/>
<dbReference type="AlphaFoldDB" id="A0A3N2RK14"/>
<evidence type="ECO:0000256" key="2">
    <source>
        <dbReference type="ARBA" id="ARBA00009677"/>
    </source>
</evidence>
<feature type="domain" description="Flagellar hook protein FlgE/F/G-like D1" evidence="7">
    <location>
        <begin position="109"/>
        <end position="170"/>
    </location>
</feature>
<dbReference type="InterPro" id="IPR010930">
    <property type="entry name" value="Flg_bb/hook_C_dom"/>
</dbReference>
<protein>
    <submittedName>
        <fullName evidence="8">Flagellar hook basal-body protein</fullName>
    </submittedName>
</protein>
<dbReference type="InterPro" id="IPR053967">
    <property type="entry name" value="LlgE_F_G-like_D1"/>
</dbReference>
<name>A0A3N2RK14_LYSEN</name>
<keyword evidence="3 4" id="KW-0975">Bacterial flagellum</keyword>
<evidence type="ECO:0000313" key="9">
    <source>
        <dbReference type="Proteomes" id="UP000275910"/>
    </source>
</evidence>
<feature type="domain" description="Flagellar basal body rod protein N-terminal" evidence="5">
    <location>
        <begin position="12"/>
        <end position="35"/>
    </location>
</feature>
<dbReference type="RefSeq" id="WP_123646616.1">
    <property type="nucleotide sequence ID" value="NZ_RCTY01000019.1"/>
</dbReference>
<evidence type="ECO:0000259" key="6">
    <source>
        <dbReference type="Pfam" id="PF06429"/>
    </source>
</evidence>
<evidence type="ECO:0000259" key="7">
    <source>
        <dbReference type="Pfam" id="PF22692"/>
    </source>
</evidence>
<gene>
    <name evidence="8" type="ORF">D9T17_06190</name>
</gene>
<keyword evidence="8" id="KW-0969">Cilium</keyword>